<evidence type="ECO:0000313" key="3">
    <source>
        <dbReference type="Proteomes" id="UP000324585"/>
    </source>
</evidence>
<dbReference type="AlphaFoldDB" id="A0A5J4Z8W2"/>
<keyword evidence="3" id="KW-1185">Reference proteome</keyword>
<accession>A0A5J4Z8W2</accession>
<comment type="caution">
    <text evidence="2">The sequence shown here is derived from an EMBL/GenBank/DDBJ whole genome shotgun (WGS) entry which is preliminary data.</text>
</comment>
<evidence type="ECO:0000256" key="1">
    <source>
        <dbReference type="SAM" id="MobiDB-lite"/>
    </source>
</evidence>
<dbReference type="Proteomes" id="UP000324585">
    <property type="component" value="Unassembled WGS sequence"/>
</dbReference>
<evidence type="ECO:0000313" key="2">
    <source>
        <dbReference type="EMBL" id="KAA8499492.1"/>
    </source>
</evidence>
<reference evidence="3" key="1">
    <citation type="journal article" date="2019" name="Nat. Commun.">
        <title>Expansion of phycobilisome linker gene families in mesophilic red algae.</title>
        <authorList>
            <person name="Lee J."/>
            <person name="Kim D."/>
            <person name="Bhattacharya D."/>
            <person name="Yoon H.S."/>
        </authorList>
    </citation>
    <scope>NUCLEOTIDE SEQUENCE [LARGE SCALE GENOMIC DNA]</scope>
    <source>
        <strain evidence="3">CCMP 1328</strain>
    </source>
</reference>
<dbReference type="EMBL" id="VRMN01000001">
    <property type="protein sequence ID" value="KAA8499492.1"/>
    <property type="molecule type" value="Genomic_DNA"/>
</dbReference>
<feature type="compositionally biased region" description="Basic and acidic residues" evidence="1">
    <location>
        <begin position="23"/>
        <end position="40"/>
    </location>
</feature>
<gene>
    <name evidence="2" type="ORF">FVE85_7077</name>
</gene>
<sequence>MSSCADDVAPSLDKARSVTVRSESAHEMEALAWDPSERRNNKVSTTSSTMRCKENTESLATKVEPTEKSALHRRHAAAAFESDDRHRREVRAPLLECL</sequence>
<organism evidence="2 3">
    <name type="scientific">Porphyridium purpureum</name>
    <name type="common">Red alga</name>
    <name type="synonym">Porphyridium cruentum</name>
    <dbReference type="NCBI Taxonomy" id="35688"/>
    <lineage>
        <taxon>Eukaryota</taxon>
        <taxon>Rhodophyta</taxon>
        <taxon>Bangiophyceae</taxon>
        <taxon>Porphyridiales</taxon>
        <taxon>Porphyridiaceae</taxon>
        <taxon>Porphyridium</taxon>
    </lineage>
</organism>
<name>A0A5J4Z8W2_PORPP</name>
<protein>
    <submittedName>
        <fullName evidence="2">Uncharacterized protein</fullName>
    </submittedName>
</protein>
<proteinExistence type="predicted"/>
<feature type="region of interest" description="Disordered" evidence="1">
    <location>
        <begin position="1"/>
        <end position="85"/>
    </location>
</feature>